<keyword evidence="2" id="KW-0813">Transport</keyword>
<keyword evidence="15" id="KW-1185">Reference proteome</keyword>
<dbReference type="GO" id="GO:0015276">
    <property type="term" value="F:ligand-gated monoatomic ion channel activity"/>
    <property type="evidence" value="ECO:0007669"/>
    <property type="project" value="InterPro"/>
</dbReference>
<keyword evidence="7 12" id="KW-0472">Membrane</keyword>
<dbReference type="PANTHER" id="PTHR42643">
    <property type="entry name" value="IONOTROPIC RECEPTOR 20A-RELATED"/>
    <property type="match status" value="1"/>
</dbReference>
<dbReference type="Proteomes" id="UP000318571">
    <property type="component" value="Chromosome 5"/>
</dbReference>
<evidence type="ECO:0000256" key="8">
    <source>
        <dbReference type="ARBA" id="ARBA00023170"/>
    </source>
</evidence>
<evidence type="ECO:0000313" key="14">
    <source>
        <dbReference type="EMBL" id="TRY76223.1"/>
    </source>
</evidence>
<dbReference type="Gene3D" id="3.40.190.10">
    <property type="entry name" value="Periplasmic binding protein-like II"/>
    <property type="match status" value="1"/>
</dbReference>
<evidence type="ECO:0000256" key="7">
    <source>
        <dbReference type="ARBA" id="ARBA00023136"/>
    </source>
</evidence>
<dbReference type="GO" id="GO:0005886">
    <property type="term" value="C:plasma membrane"/>
    <property type="evidence" value="ECO:0007669"/>
    <property type="project" value="UniProtKB-SubCell"/>
</dbReference>
<comment type="subcellular location">
    <subcellularLocation>
        <location evidence="1">Cell membrane</location>
        <topology evidence="1">Multi-pass membrane protein</topology>
    </subcellularLocation>
</comment>
<feature type="transmembrane region" description="Helical" evidence="12">
    <location>
        <begin position="326"/>
        <end position="349"/>
    </location>
</feature>
<feature type="transmembrane region" description="Helical" evidence="12">
    <location>
        <begin position="501"/>
        <end position="522"/>
    </location>
</feature>
<keyword evidence="11" id="KW-0407">Ion channel</keyword>
<dbReference type="AlphaFoldDB" id="A0A553PEX2"/>
<evidence type="ECO:0000256" key="10">
    <source>
        <dbReference type="ARBA" id="ARBA00023286"/>
    </source>
</evidence>
<evidence type="ECO:0000256" key="9">
    <source>
        <dbReference type="ARBA" id="ARBA00023180"/>
    </source>
</evidence>
<keyword evidence="10" id="KW-1071">Ligand-gated ion channel</keyword>
<evidence type="ECO:0000256" key="4">
    <source>
        <dbReference type="ARBA" id="ARBA00022692"/>
    </source>
</evidence>
<evidence type="ECO:0000256" key="3">
    <source>
        <dbReference type="ARBA" id="ARBA00022475"/>
    </source>
</evidence>
<feature type="domain" description="Ionotropic glutamate receptor L-glutamate and glycine-binding" evidence="13">
    <location>
        <begin position="169"/>
        <end position="243"/>
    </location>
</feature>
<gene>
    <name evidence="14" type="ORF">TCAL_14731</name>
</gene>
<proteinExistence type="predicted"/>
<dbReference type="EMBL" id="VCGU01000004">
    <property type="protein sequence ID" value="TRY76223.1"/>
    <property type="molecule type" value="Genomic_DNA"/>
</dbReference>
<accession>A0A553PEX2</accession>
<feature type="transmembrane region" description="Helical" evidence="12">
    <location>
        <begin position="267"/>
        <end position="287"/>
    </location>
</feature>
<dbReference type="PANTHER" id="PTHR42643:SF42">
    <property type="entry name" value="IONOTROPIC GLUTAMATE RECEPTOR L-GLUTAMATE AND GLYCINE-BINDING DOMAIN-CONTAINING PROTEIN"/>
    <property type="match status" value="1"/>
</dbReference>
<keyword evidence="9" id="KW-0325">Glycoprotein</keyword>
<dbReference type="InterPro" id="IPR052192">
    <property type="entry name" value="Insect_Ionotropic_Sensory_Rcpt"/>
</dbReference>
<keyword evidence="3" id="KW-1003">Cell membrane</keyword>
<comment type="caution">
    <text evidence="14">The sequence shown here is derived from an EMBL/GenBank/DDBJ whole genome shotgun (WGS) entry which is preliminary data.</text>
</comment>
<dbReference type="Pfam" id="PF10613">
    <property type="entry name" value="Lig_chan-Glu_bd"/>
    <property type="match status" value="1"/>
</dbReference>
<evidence type="ECO:0000256" key="1">
    <source>
        <dbReference type="ARBA" id="ARBA00004651"/>
    </source>
</evidence>
<name>A0A553PEX2_TIGCA</name>
<evidence type="ECO:0000256" key="12">
    <source>
        <dbReference type="SAM" id="Phobius"/>
    </source>
</evidence>
<evidence type="ECO:0000256" key="11">
    <source>
        <dbReference type="ARBA" id="ARBA00023303"/>
    </source>
</evidence>
<evidence type="ECO:0000259" key="13">
    <source>
        <dbReference type="Pfam" id="PF10613"/>
    </source>
</evidence>
<sequence>MFEKMAAELNWKTSVMILKDGDYSFPQLCPINCGFIKVCIEDDSKCAQGQNVSAVFSEVPISRAIGPQGSDQTAFILPISQDLNSLFIRLDSHIYLYEDHGSTIFEAWRFKDNPIQIGVFGELQYQENVTNFIRNKKPMWRRRRDLMGSSIREATVSKIGRSVYSQEFFNFMKHMSQVMNFTLQEVHPVDKIWGNPQPNGSWLGVIGMLQRHEADLSSEALTISALRAEVIDFSAPVQIEKITLGMKGSGRGGETGNFWSYIDVFPWFGWGILLLGFIALFSCLYLLDSTRNWATISLTELVPAALARGASIPEEQIPASLKIARLATWIWGLMGFTFYGGLLTSTMIASDSPNLVTRFEDVSRLGLTLLVEHGTFLEGMLASGQPSTLLNDLYKATDGQSYDSDHVLERLNNVPNTIAILPSQYTSKNVTMLRLDSYFTTALALGFPMGSELIPMFNYHIFLFKESGLLEAEMLHWSNVGRRNNLLLKSETNLNQLGYEFVLFPFLLLSSGVTLSVLLAICERIFITRPPK</sequence>
<keyword evidence="8" id="KW-0675">Receptor</keyword>
<evidence type="ECO:0000256" key="2">
    <source>
        <dbReference type="ARBA" id="ARBA00022448"/>
    </source>
</evidence>
<dbReference type="InterPro" id="IPR019594">
    <property type="entry name" value="Glu/Gly-bd"/>
</dbReference>
<keyword evidence="6" id="KW-0406">Ion transport</keyword>
<evidence type="ECO:0000313" key="15">
    <source>
        <dbReference type="Proteomes" id="UP000318571"/>
    </source>
</evidence>
<keyword evidence="5 12" id="KW-1133">Transmembrane helix</keyword>
<dbReference type="SUPFAM" id="SSF53850">
    <property type="entry name" value="Periplasmic binding protein-like II"/>
    <property type="match status" value="1"/>
</dbReference>
<organism evidence="14 15">
    <name type="scientific">Tigriopus californicus</name>
    <name type="common">Marine copepod</name>
    <dbReference type="NCBI Taxonomy" id="6832"/>
    <lineage>
        <taxon>Eukaryota</taxon>
        <taxon>Metazoa</taxon>
        <taxon>Ecdysozoa</taxon>
        <taxon>Arthropoda</taxon>
        <taxon>Crustacea</taxon>
        <taxon>Multicrustacea</taxon>
        <taxon>Hexanauplia</taxon>
        <taxon>Copepoda</taxon>
        <taxon>Harpacticoida</taxon>
        <taxon>Harpacticidae</taxon>
        <taxon>Tigriopus</taxon>
    </lineage>
</organism>
<evidence type="ECO:0000256" key="6">
    <source>
        <dbReference type="ARBA" id="ARBA00023065"/>
    </source>
</evidence>
<evidence type="ECO:0000256" key="5">
    <source>
        <dbReference type="ARBA" id="ARBA00022989"/>
    </source>
</evidence>
<reference evidence="14 15" key="1">
    <citation type="journal article" date="2018" name="Nat. Ecol. Evol.">
        <title>Genomic signatures of mitonuclear coevolution across populations of Tigriopus californicus.</title>
        <authorList>
            <person name="Barreto F.S."/>
            <person name="Watson E.T."/>
            <person name="Lima T.G."/>
            <person name="Willett C.S."/>
            <person name="Edmands S."/>
            <person name="Li W."/>
            <person name="Burton R.S."/>
        </authorList>
    </citation>
    <scope>NUCLEOTIDE SEQUENCE [LARGE SCALE GENOMIC DNA]</scope>
    <source>
        <strain evidence="14 15">San Diego</strain>
    </source>
</reference>
<protein>
    <recommendedName>
        <fullName evidence="13">Ionotropic glutamate receptor L-glutamate and glycine-binding domain-containing protein</fullName>
    </recommendedName>
</protein>
<keyword evidence="4 12" id="KW-0812">Transmembrane</keyword>